<evidence type="ECO:0000313" key="2">
    <source>
        <dbReference type="EMBL" id="SPL63575.1"/>
    </source>
</evidence>
<sequence>MDYTVEILEDYGDLGKLFAVTVDGQEYRIAARSEDDIPDALEVAMSPRDNQSYPTAAVDLAAYAAQKRWEKEVGGITLNGMSVATDDRSKMMISGARVAAEADPNFVTQWKAADGTFVTIDAAAVIAISDTMLAHVSSCFAIEAQVLAGIQNETIKTVEDIDAAFA</sequence>
<feature type="domain" description="DUF4376" evidence="1">
    <location>
        <begin position="59"/>
        <end position="162"/>
    </location>
</feature>
<reference evidence="3" key="1">
    <citation type="submission" date="2017-12" db="EMBL/GenBank/DDBJ databases">
        <authorList>
            <person name="Diaz M."/>
        </authorList>
    </citation>
    <scope>NUCLEOTIDE SEQUENCE [LARGE SCALE GENOMIC DNA]</scope>
    <source>
        <strain evidence="3">FI11154</strain>
    </source>
</reference>
<gene>
    <name evidence="2" type="ORF">OHAE_3507</name>
</gene>
<dbReference type="EMBL" id="OOFM01000004">
    <property type="protein sequence ID" value="SPL63575.1"/>
    <property type="molecule type" value="Genomic_DNA"/>
</dbReference>
<dbReference type="RefSeq" id="WP_109367471.1">
    <property type="nucleotide sequence ID" value="NZ_OOFM01000004.1"/>
</dbReference>
<evidence type="ECO:0000313" key="3">
    <source>
        <dbReference type="Proteomes" id="UP000246073"/>
    </source>
</evidence>
<dbReference type="AlphaFoldDB" id="A0A2P9HHI3"/>
<protein>
    <recommendedName>
        <fullName evidence="1">DUF4376 domain-containing protein</fullName>
    </recommendedName>
</protein>
<proteinExistence type="predicted"/>
<dbReference type="Pfam" id="PF14301">
    <property type="entry name" value="DUF4376"/>
    <property type="match status" value="1"/>
</dbReference>
<name>A0A2P9HHI3_9HYPH</name>
<dbReference type="Proteomes" id="UP000246073">
    <property type="component" value="Unassembled WGS sequence"/>
</dbReference>
<organism evidence="2 3">
    <name type="scientific">Ochrobactrum soli</name>
    <dbReference type="NCBI Taxonomy" id="2448455"/>
    <lineage>
        <taxon>Bacteria</taxon>
        <taxon>Pseudomonadati</taxon>
        <taxon>Pseudomonadota</taxon>
        <taxon>Alphaproteobacteria</taxon>
        <taxon>Hyphomicrobiales</taxon>
        <taxon>Brucellaceae</taxon>
        <taxon>Brucella/Ochrobactrum group</taxon>
        <taxon>Ochrobactrum</taxon>
    </lineage>
</organism>
<dbReference type="InterPro" id="IPR025484">
    <property type="entry name" value="DUF4376"/>
</dbReference>
<evidence type="ECO:0000259" key="1">
    <source>
        <dbReference type="Pfam" id="PF14301"/>
    </source>
</evidence>
<accession>A0A2P9HHI3</accession>